<organism evidence="1 2">
    <name type="scientific">Pseudomonas syringae pv. actinidiae</name>
    <dbReference type="NCBI Taxonomy" id="103796"/>
    <lineage>
        <taxon>Bacteria</taxon>
        <taxon>Pseudomonadati</taxon>
        <taxon>Pseudomonadota</taxon>
        <taxon>Gammaproteobacteria</taxon>
        <taxon>Pseudomonadales</taxon>
        <taxon>Pseudomonadaceae</taxon>
        <taxon>Pseudomonas</taxon>
        <taxon>Pseudomonas syringae</taxon>
    </lineage>
</organism>
<sequence length="55" mass="5663">MIPFHGKEQQLMIGTGVGPAGGTKRYGNPTSGSPVISTILTSTSICSDSCSFTPF</sequence>
<name>A0AAN4Q733_PSESF</name>
<evidence type="ECO:0000313" key="1">
    <source>
        <dbReference type="EMBL" id="GBH18744.1"/>
    </source>
</evidence>
<reference evidence="1 2" key="1">
    <citation type="submission" date="2018-04" db="EMBL/GenBank/DDBJ databases">
        <title>Draft genome sequence of Pseudomonas syringae pv. actinidiae biovar 3 strains isolated from kiwifruit in Kagawa prefecture.</title>
        <authorList>
            <person name="Tabuchi M."/>
            <person name="Saito M."/>
            <person name="Fujiwara S."/>
            <person name="Sasa N."/>
            <person name="Akimitsu K."/>
            <person name="Gomi K."/>
            <person name="Konishi-Sugita S."/>
            <person name="Hamano K."/>
            <person name="Kataoka I."/>
        </authorList>
    </citation>
    <scope>NUCLEOTIDE SEQUENCE [LARGE SCALE GENOMIC DNA]</scope>
    <source>
        <strain evidence="1 2">MAFF212211</strain>
    </source>
</reference>
<dbReference type="EMBL" id="BGKA01000176">
    <property type="protein sequence ID" value="GBH18744.1"/>
    <property type="molecule type" value="Genomic_DNA"/>
</dbReference>
<dbReference type="AlphaFoldDB" id="A0AAN4Q733"/>
<comment type="caution">
    <text evidence="1">The sequence shown here is derived from an EMBL/GenBank/DDBJ whole genome shotgun (WGS) entry which is preliminary data.</text>
</comment>
<proteinExistence type="predicted"/>
<evidence type="ECO:0000313" key="2">
    <source>
        <dbReference type="Proteomes" id="UP000248291"/>
    </source>
</evidence>
<accession>A0AAN4Q733</accession>
<gene>
    <name evidence="1" type="ORF">KPSA3_04735</name>
</gene>
<dbReference type="Proteomes" id="UP000248291">
    <property type="component" value="Unassembled WGS sequence"/>
</dbReference>
<protein>
    <submittedName>
        <fullName evidence="1">Uncharacterized protein</fullName>
    </submittedName>
</protein>